<accession>A0ABD6C0R3</accession>
<protein>
    <recommendedName>
        <fullName evidence="3">Porin</fullName>
    </recommendedName>
</protein>
<comment type="caution">
    <text evidence="1">The sequence shown here is derived from an EMBL/GenBank/DDBJ whole genome shotgun (WGS) entry which is preliminary data.</text>
</comment>
<evidence type="ECO:0008006" key="3">
    <source>
        <dbReference type="Google" id="ProtNLM"/>
    </source>
</evidence>
<dbReference type="InterPro" id="IPR055756">
    <property type="entry name" value="DUF7332"/>
</dbReference>
<name>A0ABD6C0R3_9EURY</name>
<proteinExistence type="predicted"/>
<reference evidence="1 2" key="1">
    <citation type="journal article" date="2019" name="Int. J. Syst. Evol. Microbiol.">
        <title>The Global Catalogue of Microorganisms (GCM) 10K type strain sequencing project: providing services to taxonomists for standard genome sequencing and annotation.</title>
        <authorList>
            <consortium name="The Broad Institute Genomics Platform"/>
            <consortium name="The Broad Institute Genome Sequencing Center for Infectious Disease"/>
            <person name="Wu L."/>
            <person name="Ma J."/>
        </authorList>
    </citation>
    <scope>NUCLEOTIDE SEQUENCE [LARGE SCALE GENOMIC DNA]</scope>
    <source>
        <strain evidence="1 2">CGMCC 1.12689</strain>
    </source>
</reference>
<dbReference type="Pfam" id="PF24019">
    <property type="entry name" value="DUF7332"/>
    <property type="match status" value="1"/>
</dbReference>
<gene>
    <name evidence="1" type="ORF">ACFR9T_06485</name>
</gene>
<dbReference type="EMBL" id="JBHUDB010000002">
    <property type="protein sequence ID" value="MFD1570234.1"/>
    <property type="molecule type" value="Genomic_DNA"/>
</dbReference>
<evidence type="ECO:0000313" key="2">
    <source>
        <dbReference type="Proteomes" id="UP001597185"/>
    </source>
</evidence>
<dbReference type="Proteomes" id="UP001597185">
    <property type="component" value="Unassembled WGS sequence"/>
</dbReference>
<sequence length="189" mass="19849">MIQSKISLVRVSRYVPIIVTIALLATIGLAMTAAPASAANYSDELNDTEEEMLATTNDTLDNHSELSAEATTEPLTGCFAGSGHALDIGNGSATIDGLVHASILTDPTNGNEFGVELAGQINDDEIISLAAGVRLSRSGLLEDGVNPFAAFDLLYNYNFQLPMFSGMIDQSTYTETTPPLTSAAGEVEC</sequence>
<keyword evidence="2" id="KW-1185">Reference proteome</keyword>
<evidence type="ECO:0000313" key="1">
    <source>
        <dbReference type="EMBL" id="MFD1570234.1"/>
    </source>
</evidence>
<dbReference type="RefSeq" id="WP_256418057.1">
    <property type="nucleotide sequence ID" value="NZ_JANHDL010000004.1"/>
</dbReference>
<organism evidence="1 2">
    <name type="scientific">Halorubrum laminariae</name>
    <dbReference type="NCBI Taxonomy" id="1433523"/>
    <lineage>
        <taxon>Archaea</taxon>
        <taxon>Methanobacteriati</taxon>
        <taxon>Methanobacteriota</taxon>
        <taxon>Stenosarchaea group</taxon>
        <taxon>Halobacteria</taxon>
        <taxon>Halobacteriales</taxon>
        <taxon>Haloferacaceae</taxon>
        <taxon>Halorubrum</taxon>
    </lineage>
</organism>
<dbReference type="AlphaFoldDB" id="A0ABD6C0R3"/>